<keyword evidence="4" id="KW-1185">Reference proteome</keyword>
<reference evidence="4" key="1">
    <citation type="journal article" date="2017" name="Nat. Ecol. Evol.">
        <title>Genome expansion and lineage-specific genetic innovations in the forest pathogenic fungi Armillaria.</title>
        <authorList>
            <person name="Sipos G."/>
            <person name="Prasanna A.N."/>
            <person name="Walter M.C."/>
            <person name="O'Connor E."/>
            <person name="Balint B."/>
            <person name="Krizsan K."/>
            <person name="Kiss B."/>
            <person name="Hess J."/>
            <person name="Varga T."/>
            <person name="Slot J."/>
            <person name="Riley R."/>
            <person name="Boka B."/>
            <person name="Rigling D."/>
            <person name="Barry K."/>
            <person name="Lee J."/>
            <person name="Mihaltcheva S."/>
            <person name="LaButti K."/>
            <person name="Lipzen A."/>
            <person name="Waldron R."/>
            <person name="Moloney N.M."/>
            <person name="Sperisen C."/>
            <person name="Kredics L."/>
            <person name="Vagvoelgyi C."/>
            <person name="Patrignani A."/>
            <person name="Fitzpatrick D."/>
            <person name="Nagy I."/>
            <person name="Doyle S."/>
            <person name="Anderson J.B."/>
            <person name="Grigoriev I.V."/>
            <person name="Gueldener U."/>
            <person name="Muensterkoetter M."/>
            <person name="Nagy L.G."/>
        </authorList>
    </citation>
    <scope>NUCLEOTIDE SEQUENCE [LARGE SCALE GENOMIC DNA]</scope>
    <source>
        <strain evidence="4">28-4</strain>
    </source>
</reference>
<feature type="compositionally biased region" description="Polar residues" evidence="1">
    <location>
        <begin position="457"/>
        <end position="473"/>
    </location>
</feature>
<protein>
    <recommendedName>
        <fullName evidence="5">Transmembrane protein</fullName>
    </recommendedName>
</protein>
<evidence type="ECO:0000313" key="3">
    <source>
        <dbReference type="EMBL" id="PBK66849.1"/>
    </source>
</evidence>
<keyword evidence="2" id="KW-0732">Signal</keyword>
<evidence type="ECO:0000313" key="4">
    <source>
        <dbReference type="Proteomes" id="UP000218334"/>
    </source>
</evidence>
<dbReference type="EMBL" id="KZ293439">
    <property type="protein sequence ID" value="PBK66849.1"/>
    <property type="molecule type" value="Genomic_DNA"/>
</dbReference>
<dbReference type="Proteomes" id="UP000218334">
    <property type="component" value="Unassembled WGS sequence"/>
</dbReference>
<feature type="chain" id="PRO_5013809850" description="Transmembrane protein" evidence="2">
    <location>
        <begin position="19"/>
        <end position="595"/>
    </location>
</feature>
<organism evidence="3 4">
    <name type="scientific">Armillaria solidipes</name>
    <dbReference type="NCBI Taxonomy" id="1076256"/>
    <lineage>
        <taxon>Eukaryota</taxon>
        <taxon>Fungi</taxon>
        <taxon>Dikarya</taxon>
        <taxon>Basidiomycota</taxon>
        <taxon>Agaricomycotina</taxon>
        <taxon>Agaricomycetes</taxon>
        <taxon>Agaricomycetidae</taxon>
        <taxon>Agaricales</taxon>
        <taxon>Marasmiineae</taxon>
        <taxon>Physalacriaceae</taxon>
        <taxon>Armillaria</taxon>
    </lineage>
</organism>
<evidence type="ECO:0000256" key="2">
    <source>
        <dbReference type="SAM" id="SignalP"/>
    </source>
</evidence>
<feature type="region of interest" description="Disordered" evidence="1">
    <location>
        <begin position="457"/>
        <end position="544"/>
    </location>
</feature>
<sequence length="595" mass="64572">MLLCMGLLHHLVYFFVFSASVYKAAMLTTDISRRWVDPVLVDVFTYGLPPANATSVSLGDTLVQGVVTLLEPIVVEAISPVAVLDADVYAYGVPRHTNDAGATVASLVGPLAQGVLIELLKPIIVESICPVAIPEPSVMLATVDYPPPNQAFVQPPPIGLPPTVSPVFENLTMVFVSSAFVVVVAALALVLRRASRLSQGGGDVEDIPLPDQTEQGTVSLWVLIVEPMINSTSLPSGDFPYSNIFDLSRVSVRVQCTFEICQAEDTSVSRESVSAQDILSLYAADPEQSSISQKMVEELDGAYDVLDSIASAMRSVISEDDLRTMASTISFPPVNDLARPTEFQKLCQAVFDELAGGTQRMAPSLSLLSVTDLGSVPLDLRSGLLESTGGSERCDLNWSTLTREAWVRDFWRRFLSDPDLAKLAYWALLPADAPKTASTENVAEMSEALILSVPRSSSAQPSNSVLRFSSENPSPGDLEDEQSFESSAVSSDEHSPYLTPTTPSSSFARPSNLVLRCSDPDSSTDDLEVEESVGSSAAMPIRRGLPSPSRIPVACWRRRALRGVLALVDRPRPEFRPGPEEFYDFEWMYLHPSRR</sequence>
<proteinExistence type="predicted"/>
<feature type="compositionally biased region" description="Low complexity" evidence="1">
    <location>
        <begin position="496"/>
        <end position="506"/>
    </location>
</feature>
<name>A0A2H3B7H9_9AGAR</name>
<dbReference type="AlphaFoldDB" id="A0A2H3B7H9"/>
<feature type="compositionally biased region" description="Acidic residues" evidence="1">
    <location>
        <begin position="522"/>
        <end position="531"/>
    </location>
</feature>
<feature type="signal peptide" evidence="2">
    <location>
        <begin position="1"/>
        <end position="18"/>
    </location>
</feature>
<gene>
    <name evidence="3" type="ORF">ARMSODRAFT_977389</name>
</gene>
<accession>A0A2H3B7H9</accession>
<evidence type="ECO:0000256" key="1">
    <source>
        <dbReference type="SAM" id="MobiDB-lite"/>
    </source>
</evidence>
<evidence type="ECO:0008006" key="5">
    <source>
        <dbReference type="Google" id="ProtNLM"/>
    </source>
</evidence>